<evidence type="ECO:0000313" key="3">
    <source>
        <dbReference type="Proteomes" id="UP001383192"/>
    </source>
</evidence>
<organism evidence="2 3">
    <name type="scientific">Paramarasmius palmivorus</name>
    <dbReference type="NCBI Taxonomy" id="297713"/>
    <lineage>
        <taxon>Eukaryota</taxon>
        <taxon>Fungi</taxon>
        <taxon>Dikarya</taxon>
        <taxon>Basidiomycota</taxon>
        <taxon>Agaricomycotina</taxon>
        <taxon>Agaricomycetes</taxon>
        <taxon>Agaricomycetidae</taxon>
        <taxon>Agaricales</taxon>
        <taxon>Marasmiineae</taxon>
        <taxon>Marasmiaceae</taxon>
        <taxon>Paramarasmius</taxon>
    </lineage>
</organism>
<sequence length="484" mass="53480">MTRSDPQSIERALRKANLDKTDAEEWTWMRQRWPDISDGVLEDLRQDRQRNRTILCKRAAAHHRYVKNWDALKAKASLQHQSRLVLLRHDPVELERFRQAHREAQSRYHNRHKDTINAKARSRRCARKKVDAEFEVEVSPMIAHAKTLFLLYPSSYWIVQQRASMEDSQSAAKLGSLTTAPNGISATVSNSSTDTPLNTAVASPSPVVVASTTAVDSSEAPSRASQSKGSSPVTKGGASPVDPASNGLPNATPTGPSPIQDNVTLASNVSETTTNVPPANAASNGQLNTTPLGLSPVEGNATSPVKTSTEALPNNPASNSQPPSSDTAPSNVPSNASLMPVDQDEDEEEFNGGSPGVGHPSNFSGDQLEYMEEHLAQFMSYPARSNEQSEFWPAFFPPFLEFFPLANFNLPPSNATPLETYTPDAFAALTVDEQRTYKRKLKYRERTPEERYKDMVKSYFRWRAGHYTRKGTTKGINRVLTRTS</sequence>
<feature type="compositionally biased region" description="Polar residues" evidence="1">
    <location>
        <begin position="326"/>
        <end position="337"/>
    </location>
</feature>
<evidence type="ECO:0000313" key="2">
    <source>
        <dbReference type="EMBL" id="KAK7026669.1"/>
    </source>
</evidence>
<feature type="region of interest" description="Disordered" evidence="1">
    <location>
        <begin position="179"/>
        <end position="365"/>
    </location>
</feature>
<dbReference type="EMBL" id="JAYKXP010000102">
    <property type="protein sequence ID" value="KAK7026669.1"/>
    <property type="molecule type" value="Genomic_DNA"/>
</dbReference>
<comment type="caution">
    <text evidence="2">The sequence shown here is derived from an EMBL/GenBank/DDBJ whole genome shotgun (WGS) entry which is preliminary data.</text>
</comment>
<feature type="compositionally biased region" description="Polar residues" evidence="1">
    <location>
        <begin position="179"/>
        <end position="198"/>
    </location>
</feature>
<dbReference type="AlphaFoldDB" id="A0AAW0BN10"/>
<gene>
    <name evidence="2" type="ORF">VNI00_015542</name>
</gene>
<dbReference type="Proteomes" id="UP001383192">
    <property type="component" value="Unassembled WGS sequence"/>
</dbReference>
<feature type="compositionally biased region" description="Low complexity" evidence="1">
    <location>
        <begin position="313"/>
        <end position="325"/>
    </location>
</feature>
<keyword evidence="3" id="KW-1185">Reference proteome</keyword>
<protein>
    <submittedName>
        <fullName evidence="2">Uncharacterized protein</fullName>
    </submittedName>
</protein>
<reference evidence="2 3" key="1">
    <citation type="submission" date="2024-01" db="EMBL/GenBank/DDBJ databases">
        <title>A draft genome for a cacao thread blight-causing isolate of Paramarasmius palmivorus.</title>
        <authorList>
            <person name="Baruah I.K."/>
            <person name="Bukari Y."/>
            <person name="Amoako-Attah I."/>
            <person name="Meinhardt L.W."/>
            <person name="Bailey B.A."/>
            <person name="Cohen S.P."/>
        </authorList>
    </citation>
    <scope>NUCLEOTIDE SEQUENCE [LARGE SCALE GENOMIC DNA]</scope>
    <source>
        <strain evidence="2 3">GH-12</strain>
    </source>
</reference>
<feature type="compositionally biased region" description="Polar residues" evidence="1">
    <location>
        <begin position="223"/>
        <end position="233"/>
    </location>
</feature>
<feature type="compositionally biased region" description="Low complexity" evidence="1">
    <location>
        <begin position="199"/>
        <end position="220"/>
    </location>
</feature>
<proteinExistence type="predicted"/>
<evidence type="ECO:0000256" key="1">
    <source>
        <dbReference type="SAM" id="MobiDB-lite"/>
    </source>
</evidence>
<name>A0AAW0BN10_9AGAR</name>
<feature type="compositionally biased region" description="Polar residues" evidence="1">
    <location>
        <begin position="247"/>
        <end position="292"/>
    </location>
</feature>
<accession>A0AAW0BN10</accession>
<feature type="compositionally biased region" description="Polar residues" evidence="1">
    <location>
        <begin position="300"/>
        <end position="312"/>
    </location>
</feature>